<dbReference type="Pfam" id="PF00149">
    <property type="entry name" value="Metallophos"/>
    <property type="match status" value="1"/>
</dbReference>
<keyword evidence="3" id="KW-0479">Metal-binding</keyword>
<dbReference type="GO" id="GO:0016787">
    <property type="term" value="F:hydrolase activity"/>
    <property type="evidence" value="ECO:0007669"/>
    <property type="project" value="UniProtKB-KW"/>
</dbReference>
<dbReference type="EC" id="3.6.1.54" evidence="7"/>
<name>A0ABV3WNS7_9HYPH</name>
<keyword evidence="7" id="KW-0378">Hydrolase</keyword>
<keyword evidence="4" id="KW-0472">Membrane</keyword>
<comment type="caution">
    <text evidence="7">The sequence shown here is derived from an EMBL/GenBank/DDBJ whole genome shotgun (WGS) entry which is preliminary data.</text>
</comment>
<dbReference type="PANTHER" id="PTHR34990:SF2">
    <property type="entry name" value="BLL8164 PROTEIN"/>
    <property type="match status" value="1"/>
</dbReference>
<dbReference type="PANTHER" id="PTHR34990">
    <property type="entry name" value="UDP-2,3-DIACYLGLUCOSAMINE HYDROLASE-RELATED"/>
    <property type="match status" value="1"/>
</dbReference>
<dbReference type="RefSeq" id="WP_368801651.1">
    <property type="nucleotide sequence ID" value="NZ_JAZHFV010000001.1"/>
</dbReference>
<sequence>MEAPRQSDSNGSDRPRHYRSLFLSDIHLGTKGAQADALLEFLKEHDADTIYLVGDIVDGWRLRSGWYWPQSHNDVVQKLLRKARKGSRIIYVPGNHDEFLRDFYGTHFGGIEVCETIVHVAADGKRYLVIHGDVFDMVVRHARWLAFLGDWAYEIALAISTRINWVRRKLGFTYWSLSAWAKRTVKNAVNYIGRFEETLAAEAERHGVDGVICGHIHSAAMRDFDGFTYINTGDWVESCTALVEHEDGRMEIIHWSEVSETLNARRAVAIPFRRHRAA</sequence>
<keyword evidence="8" id="KW-1185">Reference proteome</keyword>
<dbReference type="CDD" id="cd07398">
    <property type="entry name" value="MPP_YbbF-LpxH"/>
    <property type="match status" value="1"/>
</dbReference>
<feature type="domain" description="Calcineurin-like phosphoesterase" evidence="6">
    <location>
        <begin position="19"/>
        <end position="218"/>
    </location>
</feature>
<proteinExistence type="predicted"/>
<protein>
    <submittedName>
        <fullName evidence="7">UDP-2,3-diacylglucosamine diphosphatase</fullName>
        <ecNumber evidence="7">3.6.1.54</ecNumber>
    </submittedName>
</protein>
<evidence type="ECO:0000259" key="6">
    <source>
        <dbReference type="Pfam" id="PF00149"/>
    </source>
</evidence>
<evidence type="ECO:0000256" key="2">
    <source>
        <dbReference type="ARBA" id="ARBA00022519"/>
    </source>
</evidence>
<evidence type="ECO:0000256" key="1">
    <source>
        <dbReference type="ARBA" id="ARBA00022475"/>
    </source>
</evidence>
<evidence type="ECO:0000256" key="3">
    <source>
        <dbReference type="ARBA" id="ARBA00022723"/>
    </source>
</evidence>
<keyword evidence="5" id="KW-0464">Manganese</keyword>
<accession>A0ABV3WNS7</accession>
<evidence type="ECO:0000313" key="8">
    <source>
        <dbReference type="Proteomes" id="UP001559025"/>
    </source>
</evidence>
<dbReference type="EMBL" id="JAZHFV010000001">
    <property type="protein sequence ID" value="MEX4006310.1"/>
    <property type="molecule type" value="Genomic_DNA"/>
</dbReference>
<reference evidence="7 8" key="1">
    <citation type="submission" date="2024-01" db="EMBL/GenBank/DDBJ databases">
        <title>New evidence supports the origin of RcGTA from prophage.</title>
        <authorList>
            <person name="Xu Y."/>
            <person name="Liu B."/>
            <person name="Chen F."/>
        </authorList>
    </citation>
    <scope>NUCLEOTIDE SEQUENCE [LARGE SCALE GENOMIC DNA]</scope>
    <source>
        <strain evidence="7 8">CBW1107-2</strain>
    </source>
</reference>
<evidence type="ECO:0000256" key="5">
    <source>
        <dbReference type="ARBA" id="ARBA00023211"/>
    </source>
</evidence>
<keyword evidence="2" id="KW-0997">Cell inner membrane</keyword>
<dbReference type="InterPro" id="IPR004843">
    <property type="entry name" value="Calcineurin-like_PHP"/>
</dbReference>
<dbReference type="InterPro" id="IPR043461">
    <property type="entry name" value="LpxH-like"/>
</dbReference>
<gene>
    <name evidence="7" type="ORF">V1479_03275</name>
</gene>
<keyword evidence="1" id="KW-1003">Cell membrane</keyword>
<dbReference type="InterPro" id="IPR029052">
    <property type="entry name" value="Metallo-depent_PP-like"/>
</dbReference>
<dbReference type="Gene3D" id="3.60.21.10">
    <property type="match status" value="1"/>
</dbReference>
<organism evidence="7 8">
    <name type="scientific">Neoaquamicrobium sediminum</name>
    <dbReference type="NCBI Taxonomy" id="1849104"/>
    <lineage>
        <taxon>Bacteria</taxon>
        <taxon>Pseudomonadati</taxon>
        <taxon>Pseudomonadota</taxon>
        <taxon>Alphaproteobacteria</taxon>
        <taxon>Hyphomicrobiales</taxon>
        <taxon>Phyllobacteriaceae</taxon>
        <taxon>Neoaquamicrobium</taxon>
    </lineage>
</organism>
<dbReference type="Proteomes" id="UP001559025">
    <property type="component" value="Unassembled WGS sequence"/>
</dbReference>
<evidence type="ECO:0000313" key="7">
    <source>
        <dbReference type="EMBL" id="MEX4006310.1"/>
    </source>
</evidence>
<evidence type="ECO:0000256" key="4">
    <source>
        <dbReference type="ARBA" id="ARBA00023136"/>
    </source>
</evidence>
<dbReference type="SUPFAM" id="SSF56300">
    <property type="entry name" value="Metallo-dependent phosphatases"/>
    <property type="match status" value="1"/>
</dbReference>